<protein>
    <recommendedName>
        <fullName evidence="1">VWFA domain-containing protein</fullName>
    </recommendedName>
</protein>
<keyword evidence="3" id="KW-1185">Reference proteome</keyword>
<dbReference type="InterPro" id="IPR002035">
    <property type="entry name" value="VWF_A"/>
</dbReference>
<dbReference type="Proteomes" id="UP001232992">
    <property type="component" value="Unassembled WGS sequence"/>
</dbReference>
<organism evidence="2 3">
    <name type="scientific">Roseofilum casamattae BLCC-M143</name>
    <dbReference type="NCBI Taxonomy" id="3022442"/>
    <lineage>
        <taxon>Bacteria</taxon>
        <taxon>Bacillati</taxon>
        <taxon>Cyanobacteriota</taxon>
        <taxon>Cyanophyceae</taxon>
        <taxon>Desertifilales</taxon>
        <taxon>Desertifilaceae</taxon>
        <taxon>Roseofilum</taxon>
        <taxon>Roseofilum casamattae</taxon>
    </lineage>
</organism>
<name>A0ABT7C282_9CYAN</name>
<evidence type="ECO:0000313" key="3">
    <source>
        <dbReference type="Proteomes" id="UP001232992"/>
    </source>
</evidence>
<dbReference type="RefSeq" id="WP_347179136.1">
    <property type="nucleotide sequence ID" value="NZ_JAQOSQ010000039.1"/>
</dbReference>
<dbReference type="Gene3D" id="3.40.50.410">
    <property type="entry name" value="von Willebrand factor, type A domain"/>
    <property type="match status" value="1"/>
</dbReference>
<dbReference type="PROSITE" id="PS50234">
    <property type="entry name" value="VWFA"/>
    <property type="match status" value="1"/>
</dbReference>
<dbReference type="InterPro" id="IPR036465">
    <property type="entry name" value="vWFA_dom_sf"/>
</dbReference>
<sequence>MIRNRDYTLIIDKSNSMSLQDQPGNRSRWKVAEESTLAVAQKCEELDDDGITVYLFAANFRRYDNVTAGKVAQIFQENTPSGTTAFAQVLEDALGNYFDRKAAGTAKENGETFLVITDGIDGPEEKKATIELIRGAASKIDRDEELAISFIQVGKDPKVTEFLKALDDRMVEIGAKFDIVDTVIMEEMQSMTLKDVLVNAIDD</sequence>
<dbReference type="EMBL" id="JAQOSQ010000039">
    <property type="protein sequence ID" value="MDJ1185563.1"/>
    <property type="molecule type" value="Genomic_DNA"/>
</dbReference>
<dbReference type="PANTHER" id="PTHR34706:SF1">
    <property type="entry name" value="VWFA DOMAIN-CONTAINING PROTEIN"/>
    <property type="match status" value="1"/>
</dbReference>
<feature type="domain" description="VWFA" evidence="1">
    <location>
        <begin position="6"/>
        <end position="201"/>
    </location>
</feature>
<reference evidence="2 3" key="1">
    <citation type="submission" date="2023-01" db="EMBL/GenBank/DDBJ databases">
        <title>Novel diversity within Roseofilum (Cyanobacteria; Desertifilaceae) from marine benthic mats with descriptions of four novel species.</title>
        <authorList>
            <person name="Wang Y."/>
            <person name="Berthold D.E."/>
            <person name="Hu J."/>
            <person name="Lefler F.W."/>
            <person name="Laughinghouse H.D. IV."/>
        </authorList>
    </citation>
    <scope>NUCLEOTIDE SEQUENCE [LARGE SCALE GENOMIC DNA]</scope>
    <source>
        <strain evidence="2 3">BLCC-M143</strain>
    </source>
</reference>
<evidence type="ECO:0000259" key="1">
    <source>
        <dbReference type="PROSITE" id="PS50234"/>
    </source>
</evidence>
<evidence type="ECO:0000313" key="2">
    <source>
        <dbReference type="EMBL" id="MDJ1185563.1"/>
    </source>
</evidence>
<dbReference type="SUPFAM" id="SSF53300">
    <property type="entry name" value="vWA-like"/>
    <property type="match status" value="1"/>
</dbReference>
<accession>A0ABT7C282</accession>
<dbReference type="SMART" id="SM00327">
    <property type="entry name" value="VWA"/>
    <property type="match status" value="1"/>
</dbReference>
<proteinExistence type="predicted"/>
<dbReference type="PANTHER" id="PTHR34706">
    <property type="entry name" value="SLR1338 PROTEIN"/>
    <property type="match status" value="1"/>
</dbReference>
<gene>
    <name evidence="2" type="ORF">PMH09_20465</name>
</gene>
<comment type="caution">
    <text evidence="2">The sequence shown here is derived from an EMBL/GenBank/DDBJ whole genome shotgun (WGS) entry which is preliminary data.</text>
</comment>